<reference evidence="1 2" key="1">
    <citation type="submission" date="2024-08" db="EMBL/GenBank/DDBJ databases">
        <title>Insights into the chromosomal genome structure of Flemingia macrophylla.</title>
        <authorList>
            <person name="Ding Y."/>
            <person name="Zhao Y."/>
            <person name="Bi W."/>
            <person name="Wu M."/>
            <person name="Zhao G."/>
            <person name="Gong Y."/>
            <person name="Li W."/>
            <person name="Zhang P."/>
        </authorList>
    </citation>
    <scope>NUCLEOTIDE SEQUENCE [LARGE SCALE GENOMIC DNA]</scope>
    <source>
        <strain evidence="1">DYQJB</strain>
        <tissue evidence="1">Leaf</tissue>
    </source>
</reference>
<evidence type="ECO:0000313" key="1">
    <source>
        <dbReference type="EMBL" id="KAL2318587.1"/>
    </source>
</evidence>
<gene>
    <name evidence="1" type="ORF">Fmac_032463</name>
</gene>
<organism evidence="1 2">
    <name type="scientific">Flemingia macrophylla</name>
    <dbReference type="NCBI Taxonomy" id="520843"/>
    <lineage>
        <taxon>Eukaryota</taxon>
        <taxon>Viridiplantae</taxon>
        <taxon>Streptophyta</taxon>
        <taxon>Embryophyta</taxon>
        <taxon>Tracheophyta</taxon>
        <taxon>Spermatophyta</taxon>
        <taxon>Magnoliopsida</taxon>
        <taxon>eudicotyledons</taxon>
        <taxon>Gunneridae</taxon>
        <taxon>Pentapetalae</taxon>
        <taxon>rosids</taxon>
        <taxon>fabids</taxon>
        <taxon>Fabales</taxon>
        <taxon>Fabaceae</taxon>
        <taxon>Papilionoideae</taxon>
        <taxon>50 kb inversion clade</taxon>
        <taxon>NPAAA clade</taxon>
        <taxon>indigoferoid/millettioid clade</taxon>
        <taxon>Phaseoleae</taxon>
        <taxon>Flemingia</taxon>
    </lineage>
</organism>
<dbReference type="AlphaFoldDB" id="A0ABD1L501"/>
<sequence length="99" mass="11242">MEKMKLGGWTKTYIFCMPFQMLLGRVNVSRNPSRQNINCLSLAQYISKTTLENEDETAPLDDMEIIDLNGEGDGIRNGVEDLFNNVVKLVSKIVKIYDP</sequence>
<accession>A0ABD1L501</accession>
<dbReference type="Proteomes" id="UP001603857">
    <property type="component" value="Unassembled WGS sequence"/>
</dbReference>
<keyword evidence="2" id="KW-1185">Reference proteome</keyword>
<protein>
    <submittedName>
        <fullName evidence="1">Uncharacterized protein</fullName>
    </submittedName>
</protein>
<name>A0ABD1L501_9FABA</name>
<proteinExistence type="predicted"/>
<evidence type="ECO:0000313" key="2">
    <source>
        <dbReference type="Proteomes" id="UP001603857"/>
    </source>
</evidence>
<comment type="caution">
    <text evidence="1">The sequence shown here is derived from an EMBL/GenBank/DDBJ whole genome shotgun (WGS) entry which is preliminary data.</text>
</comment>
<dbReference type="EMBL" id="JBGMDY010000011">
    <property type="protein sequence ID" value="KAL2318587.1"/>
    <property type="molecule type" value="Genomic_DNA"/>
</dbReference>